<dbReference type="Gene3D" id="6.20.200.20">
    <property type="match status" value="1"/>
</dbReference>
<evidence type="ECO:0000256" key="6">
    <source>
        <dbReference type="ARBA" id="ARBA00022614"/>
    </source>
</evidence>
<evidence type="ECO:0000256" key="15">
    <source>
        <dbReference type="ARBA" id="ARBA00023319"/>
    </source>
</evidence>
<evidence type="ECO:0000256" key="14">
    <source>
        <dbReference type="ARBA" id="ARBA00023180"/>
    </source>
</evidence>
<name>K1QDP3_MAGGI</name>
<dbReference type="SMART" id="SM00214">
    <property type="entry name" value="VWC"/>
    <property type="match status" value="1"/>
</dbReference>
<organism evidence="17">
    <name type="scientific">Magallana gigas</name>
    <name type="common">Pacific oyster</name>
    <name type="synonym">Crassostrea gigas</name>
    <dbReference type="NCBI Taxonomy" id="29159"/>
    <lineage>
        <taxon>Eukaryota</taxon>
        <taxon>Metazoa</taxon>
        <taxon>Spiralia</taxon>
        <taxon>Lophotrochozoa</taxon>
        <taxon>Mollusca</taxon>
        <taxon>Bivalvia</taxon>
        <taxon>Autobranchia</taxon>
        <taxon>Pteriomorphia</taxon>
        <taxon>Ostreida</taxon>
        <taxon>Ostreoidea</taxon>
        <taxon>Ostreidae</taxon>
        <taxon>Magallana</taxon>
    </lineage>
</organism>
<evidence type="ECO:0000256" key="8">
    <source>
        <dbReference type="ARBA" id="ARBA00022723"/>
    </source>
</evidence>
<dbReference type="SUPFAM" id="SSF48726">
    <property type="entry name" value="Immunoglobulin"/>
    <property type="match status" value="4"/>
</dbReference>
<dbReference type="GO" id="GO:0006979">
    <property type="term" value="P:response to oxidative stress"/>
    <property type="evidence" value="ECO:0007669"/>
    <property type="project" value="InterPro"/>
</dbReference>
<dbReference type="CDD" id="cd09826">
    <property type="entry name" value="peroxidasin_like"/>
    <property type="match status" value="1"/>
</dbReference>
<evidence type="ECO:0000256" key="10">
    <source>
        <dbReference type="ARBA" id="ARBA00022737"/>
    </source>
</evidence>
<dbReference type="SUPFAM" id="SSF52058">
    <property type="entry name" value="L domain-like"/>
    <property type="match status" value="1"/>
</dbReference>
<dbReference type="FunFam" id="1.10.640.10:FF:000001">
    <property type="entry name" value="Peroxidasin homolog"/>
    <property type="match status" value="1"/>
</dbReference>
<comment type="similarity">
    <text evidence="16">Belongs to the peroxidase family. XPO subfamily.</text>
</comment>
<protein>
    <submittedName>
        <fullName evidence="17">Peroxidasin</fullName>
    </submittedName>
</protein>
<evidence type="ECO:0000256" key="3">
    <source>
        <dbReference type="ARBA" id="ARBA00004613"/>
    </source>
</evidence>
<comment type="cofactor">
    <cofactor evidence="1">
        <name>heme b</name>
        <dbReference type="ChEBI" id="CHEBI:60344"/>
    </cofactor>
</comment>
<dbReference type="Gene3D" id="3.80.10.10">
    <property type="entry name" value="Ribonuclease Inhibitor"/>
    <property type="match status" value="1"/>
</dbReference>
<evidence type="ECO:0000256" key="16">
    <source>
        <dbReference type="ARBA" id="ARBA00061342"/>
    </source>
</evidence>
<dbReference type="SMART" id="SM00013">
    <property type="entry name" value="LRRNT"/>
    <property type="match status" value="1"/>
</dbReference>
<evidence type="ECO:0000256" key="11">
    <source>
        <dbReference type="ARBA" id="ARBA00023002"/>
    </source>
</evidence>
<dbReference type="SMART" id="SM00082">
    <property type="entry name" value="LRRCT"/>
    <property type="match status" value="1"/>
</dbReference>
<dbReference type="InterPro" id="IPR001007">
    <property type="entry name" value="VWF_dom"/>
</dbReference>
<evidence type="ECO:0000256" key="13">
    <source>
        <dbReference type="ARBA" id="ARBA00023157"/>
    </source>
</evidence>
<evidence type="ECO:0000313" key="17">
    <source>
        <dbReference type="EMBL" id="EKC29199.1"/>
    </source>
</evidence>
<accession>K1QDP3</accession>
<evidence type="ECO:0000256" key="4">
    <source>
        <dbReference type="ARBA" id="ARBA00022490"/>
    </source>
</evidence>
<dbReference type="Pfam" id="PF13927">
    <property type="entry name" value="Ig_3"/>
    <property type="match status" value="2"/>
</dbReference>
<dbReference type="FunFam" id="2.60.40.10:FF:000032">
    <property type="entry name" value="palladin isoform X1"/>
    <property type="match status" value="1"/>
</dbReference>
<dbReference type="PANTHER" id="PTHR11475:SF58">
    <property type="entry name" value="PEROXIDASIN"/>
    <property type="match status" value="1"/>
</dbReference>
<evidence type="ECO:0000256" key="7">
    <source>
        <dbReference type="ARBA" id="ARBA00022617"/>
    </source>
</evidence>
<evidence type="ECO:0000256" key="9">
    <source>
        <dbReference type="ARBA" id="ARBA00022729"/>
    </source>
</evidence>
<dbReference type="InterPro" id="IPR013783">
    <property type="entry name" value="Ig-like_fold"/>
</dbReference>
<keyword evidence="9" id="KW-0732">Signal</keyword>
<dbReference type="FunFam" id="2.60.40.10:FF:000425">
    <property type="entry name" value="Myosin light chain kinase"/>
    <property type="match status" value="1"/>
</dbReference>
<dbReference type="InterPro" id="IPR000372">
    <property type="entry name" value="LRRNT"/>
</dbReference>
<dbReference type="Pfam" id="PF03098">
    <property type="entry name" value="An_peroxidase"/>
    <property type="match status" value="1"/>
</dbReference>
<keyword evidence="15" id="KW-0393">Immunoglobulin domain</keyword>
<evidence type="ECO:0000256" key="2">
    <source>
        <dbReference type="ARBA" id="ARBA00004496"/>
    </source>
</evidence>
<keyword evidence="4" id="KW-0963">Cytoplasm</keyword>
<dbReference type="EMBL" id="JH817220">
    <property type="protein sequence ID" value="EKC29199.1"/>
    <property type="molecule type" value="Genomic_DNA"/>
</dbReference>
<dbReference type="GO" id="GO:0046872">
    <property type="term" value="F:metal ion binding"/>
    <property type="evidence" value="ECO:0007669"/>
    <property type="project" value="UniProtKB-KW"/>
</dbReference>
<dbReference type="PROSITE" id="PS50184">
    <property type="entry name" value="VWFC_2"/>
    <property type="match status" value="1"/>
</dbReference>
<dbReference type="SMART" id="SM00409">
    <property type="entry name" value="IG"/>
    <property type="match status" value="4"/>
</dbReference>
<sequence>MEWIKHLCIVILLCATNVLSQENCPEKCVCIRGSTVRCMFLQLDRVPSGIPPTTTVLYRVVIELTLSQLMEVQVKMYGEQLLVAVAKTTLGLLRKPHYLLHPVTANDNSSDCLIITRYKGWKMEHLKAFQNYDICKYLYKNQIKSIESQAFSNLRNLQQIRLDSNLLECDCDIKWLWTYLRTNAGRVHATAVCHGPANLRGRHLSQLTEADFNCETPHFTMEPRDVIITMGNTAYFSCRADGNSNYKISWLHNDIEVDLQDNRVAMLTDGTLMIHNTVDSDKGTYQCVARTPNQEIRTNKVQLTYSRVTPSMVTTPSDTQGFLGQSVRLSCRATGVPPPTITWKFNSNTILPSRKYAVDSVGNLDITDLRKSDEGAYSCQASNDEGFAVADARVTVQGEAPVLVRAPDDLTLNEGDTARLTCEISGSPQPNITWFKGNEELQSSRRIQIVNEGRQLRVVLLQSSDRGTYRCRGENSAGSVEASARLTVTQTAVPTNNREHDTEGRPGEDIILLCSEDGDPLEATRWIRNGVSILPGPKYALQGNRLTIRQATRSDFGRYECFPENTLGFARNVVNLGFRERQIQANYSGHSFVNPAIQQATNLVDSAINQTIKNLFNKNRTHSVQDLITIFRYPSADALQLARAEEIFEQTLEIIQRHVVDGHKYNLSNKASSYKEILSPGHLELIANMSGCFANPRIIRCSEMCYHKRFRSMDGLCNNLHNPTWGASVIALQRMLPPIYENGFNTPVGKVYNGYHLPSPRLVSSFLMSTDHVTMDEHSTHMLMQWGQFLDHDMSLTPQSVSNARFSDGRFCNETCENQYPCFPIRVPRSDARIQHTNCLGFSRSSAICNSGSTSVFYKTFAPRQQINAITAFIDASSVYGSSDFEAQRLREFSNGRGLLREGVLSKNNKRLLPFDTGNFLHHFDCQIEPSKRHVPCFRAGDNRVNEHLALTAMHTLWVRHHNYIATELHEVNPHWDGNILYHETRKILGAMMQHISYKFWLPQVIGESGMATLGSYKGYNPSVDPSISNEFATAAFRFGHSLVQPIMFRLNESFGPIPEGNLPLHKAFFSPYKILEEGGIDPLLRGLFGVAAKKRMPEEVMNKELTEKLFSLANAVGQDLASLNIQRGRDHGLPFYNHYRQICGLSKATSFDDLATEMPQRSVRDKLQALYGHPDNIDLFVGGMAEKPVDGGKVGPTFLCIIVDQFKRSRDGDRFWYENPGVFEPNQLAEIQQVTLAQVICESSDEIKRVQKDVFIKAERDEDYLECSRIPKLNLKTWSDCCTNCEKSGSFQSLTNHFRSGQSSQFSHREDREHNTILQTQPTADNSQIRTLNDQMSVMDTKFSSMETEIRGLTKTVVTLKRKLRKMNKYMRKSMKTGCYDNTGQKRKHLDTWTVNKCRTCTCRGDQVECTKQTCPPLQCENPRTVEGQCCPAC</sequence>
<dbReference type="Pfam" id="PF07679">
    <property type="entry name" value="I-set"/>
    <property type="match status" value="2"/>
</dbReference>
<dbReference type="InParanoid" id="K1QDP3"/>
<keyword evidence="11" id="KW-0560">Oxidoreductase</keyword>
<dbReference type="InterPro" id="IPR034824">
    <property type="entry name" value="Peroxidasin_peroxidase"/>
</dbReference>
<dbReference type="InterPro" id="IPR036179">
    <property type="entry name" value="Ig-like_dom_sf"/>
</dbReference>
<dbReference type="FunCoup" id="K1QDP3">
    <property type="interactions" value="48"/>
</dbReference>
<keyword evidence="8" id="KW-0479">Metal-binding</keyword>
<dbReference type="InterPro" id="IPR019791">
    <property type="entry name" value="Haem_peroxidase_animal"/>
</dbReference>
<keyword evidence="10" id="KW-0677">Repeat</keyword>
<dbReference type="PRINTS" id="PR00457">
    <property type="entry name" value="ANPEROXIDASE"/>
</dbReference>
<dbReference type="InterPro" id="IPR003599">
    <property type="entry name" value="Ig_sub"/>
</dbReference>
<proteinExistence type="inferred from homology"/>
<keyword evidence="14" id="KW-0325">Glycoprotein</keyword>
<dbReference type="Pfam" id="PF00093">
    <property type="entry name" value="VWC"/>
    <property type="match status" value="1"/>
</dbReference>
<dbReference type="Gene3D" id="2.60.40.10">
    <property type="entry name" value="Immunoglobulins"/>
    <property type="match status" value="4"/>
</dbReference>
<evidence type="ECO:0000256" key="5">
    <source>
        <dbReference type="ARBA" id="ARBA00022525"/>
    </source>
</evidence>
<dbReference type="InterPro" id="IPR007110">
    <property type="entry name" value="Ig-like_dom"/>
</dbReference>
<comment type="subcellular location">
    <subcellularLocation>
        <location evidence="2">Cytoplasm</location>
    </subcellularLocation>
    <subcellularLocation>
        <location evidence="3">Secreted</location>
    </subcellularLocation>
</comment>
<dbReference type="PROSITE" id="PS50835">
    <property type="entry name" value="IG_LIKE"/>
    <property type="match status" value="4"/>
</dbReference>
<dbReference type="HOGENOM" id="CLU_006087_0_1_1"/>
<dbReference type="PROSITE" id="PS01208">
    <property type="entry name" value="VWFC_1"/>
    <property type="match status" value="1"/>
</dbReference>
<dbReference type="GO" id="GO:0005737">
    <property type="term" value="C:cytoplasm"/>
    <property type="evidence" value="ECO:0007669"/>
    <property type="project" value="UniProtKB-SubCell"/>
</dbReference>
<dbReference type="InterPro" id="IPR010255">
    <property type="entry name" value="Haem_peroxidase_sf"/>
</dbReference>
<dbReference type="GO" id="GO:0005615">
    <property type="term" value="C:extracellular space"/>
    <property type="evidence" value="ECO:0007669"/>
    <property type="project" value="TreeGrafter"/>
</dbReference>
<keyword evidence="7" id="KW-0349">Heme</keyword>
<evidence type="ECO:0000256" key="1">
    <source>
        <dbReference type="ARBA" id="ARBA00001970"/>
    </source>
</evidence>
<dbReference type="GO" id="GO:0020037">
    <property type="term" value="F:heme binding"/>
    <property type="evidence" value="ECO:0007669"/>
    <property type="project" value="InterPro"/>
</dbReference>
<keyword evidence="6" id="KW-0433">Leucine-rich repeat</keyword>
<dbReference type="PANTHER" id="PTHR11475">
    <property type="entry name" value="OXIDASE/PEROXIDASE"/>
    <property type="match status" value="1"/>
</dbReference>
<dbReference type="InterPro" id="IPR013098">
    <property type="entry name" value="Ig_I-set"/>
</dbReference>
<reference evidence="17" key="1">
    <citation type="journal article" date="2012" name="Nature">
        <title>The oyster genome reveals stress adaptation and complexity of shell formation.</title>
        <authorList>
            <person name="Zhang G."/>
            <person name="Fang X."/>
            <person name="Guo X."/>
            <person name="Li L."/>
            <person name="Luo R."/>
            <person name="Xu F."/>
            <person name="Yang P."/>
            <person name="Zhang L."/>
            <person name="Wang X."/>
            <person name="Qi H."/>
            <person name="Xiong Z."/>
            <person name="Que H."/>
            <person name="Xie Y."/>
            <person name="Holland P.W."/>
            <person name="Paps J."/>
            <person name="Zhu Y."/>
            <person name="Wu F."/>
            <person name="Chen Y."/>
            <person name="Wang J."/>
            <person name="Peng C."/>
            <person name="Meng J."/>
            <person name="Yang L."/>
            <person name="Liu J."/>
            <person name="Wen B."/>
            <person name="Zhang N."/>
            <person name="Huang Z."/>
            <person name="Zhu Q."/>
            <person name="Feng Y."/>
            <person name="Mount A."/>
            <person name="Hedgecock D."/>
            <person name="Xu Z."/>
            <person name="Liu Y."/>
            <person name="Domazet-Loso T."/>
            <person name="Du Y."/>
            <person name="Sun X."/>
            <person name="Zhang S."/>
            <person name="Liu B."/>
            <person name="Cheng P."/>
            <person name="Jiang X."/>
            <person name="Li J."/>
            <person name="Fan D."/>
            <person name="Wang W."/>
            <person name="Fu W."/>
            <person name="Wang T."/>
            <person name="Wang B."/>
            <person name="Zhang J."/>
            <person name="Peng Z."/>
            <person name="Li Y."/>
            <person name="Li N."/>
            <person name="Wang J."/>
            <person name="Chen M."/>
            <person name="He Y."/>
            <person name="Tan F."/>
            <person name="Song X."/>
            <person name="Zheng Q."/>
            <person name="Huang R."/>
            <person name="Yang H."/>
            <person name="Du X."/>
            <person name="Chen L."/>
            <person name="Yang M."/>
            <person name="Gaffney P.M."/>
            <person name="Wang S."/>
            <person name="Luo L."/>
            <person name="She Z."/>
            <person name="Ming Y."/>
            <person name="Huang W."/>
            <person name="Zhang S."/>
            <person name="Huang B."/>
            <person name="Zhang Y."/>
            <person name="Qu T."/>
            <person name="Ni P."/>
            <person name="Miao G."/>
            <person name="Wang J."/>
            <person name="Wang Q."/>
            <person name="Steinberg C.E."/>
            <person name="Wang H."/>
            <person name="Li N."/>
            <person name="Qian L."/>
            <person name="Zhang G."/>
            <person name="Li Y."/>
            <person name="Yang H."/>
            <person name="Liu X."/>
            <person name="Wang J."/>
            <person name="Yin Y."/>
            <person name="Wang J."/>
        </authorList>
    </citation>
    <scope>NUCLEOTIDE SEQUENCE [LARGE SCALE GENOMIC DNA]</scope>
    <source>
        <strain evidence="17">05x7-T-G4-1.051#20</strain>
    </source>
</reference>
<gene>
    <name evidence="17" type="ORF">CGI_10015472</name>
</gene>
<dbReference type="InterPro" id="IPR037120">
    <property type="entry name" value="Haem_peroxidase_sf_animal"/>
</dbReference>
<dbReference type="InterPro" id="IPR000483">
    <property type="entry name" value="Cys-rich_flank_reg_C"/>
</dbReference>
<dbReference type="Gene3D" id="1.10.640.10">
    <property type="entry name" value="Haem peroxidase domain superfamily, animal type"/>
    <property type="match status" value="1"/>
</dbReference>
<keyword evidence="13" id="KW-1015">Disulfide bond</keyword>
<dbReference type="SMART" id="SM00408">
    <property type="entry name" value="IGc2"/>
    <property type="match status" value="4"/>
</dbReference>
<evidence type="ECO:0000256" key="12">
    <source>
        <dbReference type="ARBA" id="ARBA00023004"/>
    </source>
</evidence>
<dbReference type="PROSITE" id="PS50292">
    <property type="entry name" value="PEROXIDASE_3"/>
    <property type="match status" value="1"/>
</dbReference>
<dbReference type="SUPFAM" id="SSF48113">
    <property type="entry name" value="Heme-dependent peroxidases"/>
    <property type="match status" value="1"/>
</dbReference>
<keyword evidence="12" id="KW-0408">Iron</keyword>
<dbReference type="GO" id="GO:0004601">
    <property type="term" value="F:peroxidase activity"/>
    <property type="evidence" value="ECO:0007669"/>
    <property type="project" value="InterPro"/>
</dbReference>
<dbReference type="InterPro" id="IPR003598">
    <property type="entry name" value="Ig_sub2"/>
</dbReference>
<dbReference type="InterPro" id="IPR032675">
    <property type="entry name" value="LRR_dom_sf"/>
</dbReference>
<keyword evidence="5" id="KW-0964">Secreted</keyword>
<dbReference type="SUPFAM" id="SSF57603">
    <property type="entry name" value="FnI-like domain"/>
    <property type="match status" value="1"/>
</dbReference>